<feature type="region of interest" description="Disordered" evidence="1">
    <location>
        <begin position="159"/>
        <end position="237"/>
    </location>
</feature>
<comment type="caution">
    <text evidence="2">The sequence shown here is derived from an EMBL/GenBank/DDBJ whole genome shotgun (WGS) entry which is preliminary data.</text>
</comment>
<keyword evidence="3" id="KW-1185">Reference proteome</keyword>
<evidence type="ECO:0000313" key="2">
    <source>
        <dbReference type="EMBL" id="CAE7354502.1"/>
    </source>
</evidence>
<dbReference type="Proteomes" id="UP000649617">
    <property type="component" value="Unassembled WGS sequence"/>
</dbReference>
<feature type="region of interest" description="Disordered" evidence="1">
    <location>
        <begin position="248"/>
        <end position="267"/>
    </location>
</feature>
<gene>
    <name evidence="2" type="ORF">SPIL2461_LOCUS8419</name>
</gene>
<name>A0A812P8M8_SYMPI</name>
<reference evidence="2" key="1">
    <citation type="submission" date="2021-02" db="EMBL/GenBank/DDBJ databases">
        <authorList>
            <person name="Dougan E. K."/>
            <person name="Rhodes N."/>
            <person name="Thang M."/>
            <person name="Chan C."/>
        </authorList>
    </citation>
    <scope>NUCLEOTIDE SEQUENCE</scope>
</reference>
<evidence type="ECO:0000256" key="1">
    <source>
        <dbReference type="SAM" id="MobiDB-lite"/>
    </source>
</evidence>
<accession>A0A812P8M8</accession>
<protein>
    <submittedName>
        <fullName evidence="2">Uncharacterized protein</fullName>
    </submittedName>
</protein>
<sequence length="412" mass="43772">MSGPSSSSQSATSYLTVLENEVTSGTGLSMRMPENDNPDYQTFAVDENCGFHLAAAPAYVLSRKGWFHGAEGCQDGDPVHLWKDIRGGPNGGNQRFLVKRGQLLLEGTQLAVSRAGAGGICLRQSPHDRALTVCLRDYDASVPRVALTWTEQVPLEMQAVQSSHSANGPAGEALQEMEDGHDGQSSQSANGPAGEMQAESERLEDVPPQALQEMEDGHDGQSSQSANGPAGEVQAEPERLEDVLPQASRKMQDGQSPQSADASDLGALPDVNAESGCLQLMPPEALCFYIGDSLGTADEDTLPWCVCWLPLSKSVAPNGLSFVLVRGAGLAAADFEAVVNSLKILKEAQIQIDFTPKNDMGIIALVLDCTVAAKRCGLPGLYLRGDHGAQQKCADCGKDFVFELNNVYIADP</sequence>
<evidence type="ECO:0000313" key="3">
    <source>
        <dbReference type="Proteomes" id="UP000649617"/>
    </source>
</evidence>
<feature type="non-terminal residue" evidence="2">
    <location>
        <position position="1"/>
    </location>
</feature>
<dbReference type="AlphaFoldDB" id="A0A812P8M8"/>
<proteinExistence type="predicted"/>
<dbReference type="EMBL" id="CAJNIZ010013820">
    <property type="protein sequence ID" value="CAE7354502.1"/>
    <property type="molecule type" value="Genomic_DNA"/>
</dbReference>
<organism evidence="2 3">
    <name type="scientific">Symbiodinium pilosum</name>
    <name type="common">Dinoflagellate</name>
    <dbReference type="NCBI Taxonomy" id="2952"/>
    <lineage>
        <taxon>Eukaryota</taxon>
        <taxon>Sar</taxon>
        <taxon>Alveolata</taxon>
        <taxon>Dinophyceae</taxon>
        <taxon>Suessiales</taxon>
        <taxon>Symbiodiniaceae</taxon>
        <taxon>Symbiodinium</taxon>
    </lineage>
</organism>